<organism evidence="3 4">
    <name type="scientific">Streptomyces nigrescens</name>
    <dbReference type="NCBI Taxonomy" id="1920"/>
    <lineage>
        <taxon>Bacteria</taxon>
        <taxon>Bacillati</taxon>
        <taxon>Actinomycetota</taxon>
        <taxon>Actinomycetes</taxon>
        <taxon>Kitasatosporales</taxon>
        <taxon>Streptomycetaceae</taxon>
        <taxon>Streptomyces</taxon>
    </lineage>
</organism>
<evidence type="ECO:0000313" key="4">
    <source>
        <dbReference type="Proteomes" id="UP001059597"/>
    </source>
</evidence>
<protein>
    <recommendedName>
        <fullName evidence="2">DUF4232 domain-containing protein</fullName>
    </recommendedName>
</protein>
<feature type="compositionally biased region" description="Low complexity" evidence="1">
    <location>
        <begin position="57"/>
        <end position="82"/>
    </location>
</feature>
<feature type="region of interest" description="Disordered" evidence="1">
    <location>
        <begin position="56"/>
        <end position="124"/>
    </location>
</feature>
<feature type="compositionally biased region" description="Polar residues" evidence="1">
    <location>
        <begin position="1"/>
        <end position="10"/>
    </location>
</feature>
<feature type="region of interest" description="Disordered" evidence="1">
    <location>
        <begin position="1"/>
        <end position="20"/>
    </location>
</feature>
<accession>A0ABM7ZTU0</accession>
<dbReference type="EMBL" id="AP026073">
    <property type="protein sequence ID" value="BDM69680.1"/>
    <property type="molecule type" value="Genomic_DNA"/>
</dbReference>
<evidence type="ECO:0000313" key="3">
    <source>
        <dbReference type="EMBL" id="BDM69680.1"/>
    </source>
</evidence>
<keyword evidence="4" id="KW-1185">Reference proteome</keyword>
<dbReference type="InterPro" id="IPR025326">
    <property type="entry name" value="DUF4232"/>
</dbReference>
<gene>
    <name evidence="3" type="ORF">HEK616_31670</name>
</gene>
<dbReference type="Pfam" id="PF14016">
    <property type="entry name" value="DUF4232"/>
    <property type="match status" value="1"/>
</dbReference>
<feature type="domain" description="DUF4232" evidence="2">
    <location>
        <begin position="130"/>
        <end position="258"/>
    </location>
</feature>
<feature type="compositionally biased region" description="Gly residues" evidence="1">
    <location>
        <begin position="99"/>
        <end position="121"/>
    </location>
</feature>
<evidence type="ECO:0000256" key="1">
    <source>
        <dbReference type="SAM" id="MobiDB-lite"/>
    </source>
</evidence>
<reference evidence="3" key="1">
    <citation type="submission" date="2022-06" db="EMBL/GenBank/DDBJ databases">
        <title>Complete genome sequence of Streptomyces nigrescens HEK616.</title>
        <authorList>
            <person name="Asamizu S."/>
            <person name="Onaka H."/>
        </authorList>
    </citation>
    <scope>NUCLEOTIDE SEQUENCE</scope>
    <source>
        <strain evidence="3">HEK616</strain>
    </source>
</reference>
<name>A0ABM7ZTU0_STRNI</name>
<sequence>MTPLSLTSRRPTGPPHRERKHLLTMRIARHTTRLVASAAVLAAALSLTACENEAKDTGSQAPAAPSSPATGGQDAPSSSSSSQANGQAEDGHSSKAGSGAAGSGTSGRNGSGQAAGGGKGAGSNAATVVCTGARVKVTVTKANRPVNHLLLTATNTGSVPCYAYNAPYLRWDDAQAATTILDKSKPQAVIRLAPGESAYAGVMYQSADGSGSEPYTARTLGVLFSNRAANGSTGPAVRFALPKGGIATDSSAWVTYWQASAEDALTW</sequence>
<proteinExistence type="predicted"/>
<dbReference type="Proteomes" id="UP001059597">
    <property type="component" value="Chromosome"/>
</dbReference>
<evidence type="ECO:0000259" key="2">
    <source>
        <dbReference type="Pfam" id="PF14016"/>
    </source>
</evidence>